<dbReference type="GO" id="GO:0003942">
    <property type="term" value="F:N-acetyl-gamma-glutamyl-phosphate reductase activity"/>
    <property type="evidence" value="ECO:0007669"/>
    <property type="project" value="UniProtKB-UniRule"/>
</dbReference>
<evidence type="ECO:0000313" key="7">
    <source>
        <dbReference type="EMBL" id="KAA9039074.1"/>
    </source>
</evidence>
<dbReference type="Pfam" id="PF01118">
    <property type="entry name" value="Semialdhyde_dh"/>
    <property type="match status" value="1"/>
</dbReference>
<keyword evidence="5" id="KW-0963">Cytoplasm</keyword>
<keyword evidence="2 5" id="KW-0028">Amino-acid biosynthesis</keyword>
<evidence type="ECO:0000256" key="4">
    <source>
        <dbReference type="ARBA" id="ARBA00023002"/>
    </source>
</evidence>
<dbReference type="Gene3D" id="3.30.360.10">
    <property type="entry name" value="Dihydrodipicolinate Reductase, domain 2"/>
    <property type="match status" value="1"/>
</dbReference>
<dbReference type="AlphaFoldDB" id="A0A5J5IFW0"/>
<comment type="similarity">
    <text evidence="5">Belongs to the NAGSA dehydrogenase family. Type 1 subfamily.</text>
</comment>
<sequence>MDKKIKVGIIGGAGYTGGELIRLLVNHPLADLIFVHSKSNAGKPLHAVHQDLINEADIKFSSATNDDIDVLFLCTGHGDSKKFLEENEVPVHVKIISLSQDFRLKANSVIKGKTFIYGLPEINREKIKSAEYIANPGCFASAIELGLLPLAKVDEVKDVYTTGITGSTGAGQTLSATSHFSWRQNNIQAYKSLTHQHLAEINESLDFLSGSQAASIHFIPWRGDFARGIFITSQLKSSRGFDDIYKLYNEFYKDHPFVKVSMEPIFLKQVVNTNYCFIHLEKEEDNLVVHSTLDNLLKGASGQALQNMNLMFNIEETMGLKLKANYF</sequence>
<accession>A0A5J5IFW0</accession>
<dbReference type="EMBL" id="VYQF01000002">
    <property type="protein sequence ID" value="KAA9039074.1"/>
    <property type="molecule type" value="Genomic_DNA"/>
</dbReference>
<feature type="active site" evidence="5">
    <location>
        <position position="138"/>
    </location>
</feature>
<dbReference type="InterPro" id="IPR050085">
    <property type="entry name" value="AGPR"/>
</dbReference>
<dbReference type="Gene3D" id="3.40.50.720">
    <property type="entry name" value="NAD(P)-binding Rossmann-like Domain"/>
    <property type="match status" value="1"/>
</dbReference>
<comment type="pathway">
    <text evidence="5">Amino-acid biosynthesis; L-arginine biosynthesis; N(2)-acetyl-L-ornithine from L-glutamate: step 3/4.</text>
</comment>
<evidence type="ECO:0000256" key="3">
    <source>
        <dbReference type="ARBA" id="ARBA00022857"/>
    </source>
</evidence>
<comment type="subcellular location">
    <subcellularLocation>
        <location evidence="5">Cytoplasm</location>
    </subcellularLocation>
</comment>
<dbReference type="GO" id="GO:0006526">
    <property type="term" value="P:L-arginine biosynthetic process"/>
    <property type="evidence" value="ECO:0007669"/>
    <property type="project" value="UniProtKB-UniRule"/>
</dbReference>
<protein>
    <recommendedName>
        <fullName evidence="5">N-acetyl-gamma-glutamyl-phosphate reductase</fullName>
        <shortName evidence="5">AGPR</shortName>
        <ecNumber evidence="5">1.2.1.38</ecNumber>
    </recommendedName>
    <alternativeName>
        <fullName evidence="5">N-acetyl-glutamate semialdehyde dehydrogenase</fullName>
        <shortName evidence="5">NAGSA dehydrogenase</shortName>
    </alternativeName>
</protein>
<evidence type="ECO:0000256" key="2">
    <source>
        <dbReference type="ARBA" id="ARBA00022605"/>
    </source>
</evidence>
<dbReference type="CDD" id="cd17895">
    <property type="entry name" value="AGPR_1_N"/>
    <property type="match status" value="1"/>
</dbReference>
<dbReference type="Proteomes" id="UP000326903">
    <property type="component" value="Unassembled WGS sequence"/>
</dbReference>
<dbReference type="GO" id="GO:0051287">
    <property type="term" value="F:NAD binding"/>
    <property type="evidence" value="ECO:0007669"/>
    <property type="project" value="InterPro"/>
</dbReference>
<evidence type="ECO:0000256" key="5">
    <source>
        <dbReference type="HAMAP-Rule" id="MF_00150"/>
    </source>
</evidence>
<gene>
    <name evidence="5" type="primary">argC</name>
    <name evidence="7" type="ORF">FW778_09550</name>
</gene>
<keyword evidence="3 5" id="KW-0521">NADP</keyword>
<dbReference type="PANTHER" id="PTHR32338:SF10">
    <property type="entry name" value="N-ACETYL-GAMMA-GLUTAMYL-PHOSPHATE REDUCTASE, CHLOROPLASTIC-RELATED"/>
    <property type="match status" value="1"/>
</dbReference>
<dbReference type="SUPFAM" id="SSF51735">
    <property type="entry name" value="NAD(P)-binding Rossmann-fold domains"/>
    <property type="match status" value="1"/>
</dbReference>
<dbReference type="InterPro" id="IPR036291">
    <property type="entry name" value="NAD(P)-bd_dom_sf"/>
</dbReference>
<reference evidence="7 8" key="1">
    <citation type="submission" date="2019-09" db="EMBL/GenBank/DDBJ databases">
        <title>Draft genome sequence of Ginsengibacter sp. BR5-29.</title>
        <authorList>
            <person name="Im W.-T."/>
        </authorList>
    </citation>
    <scope>NUCLEOTIDE SEQUENCE [LARGE SCALE GENOMIC DNA]</scope>
    <source>
        <strain evidence="7 8">BR5-29</strain>
    </source>
</reference>
<dbReference type="InterPro" id="IPR000706">
    <property type="entry name" value="AGPR_type-1"/>
</dbReference>
<dbReference type="SMART" id="SM00859">
    <property type="entry name" value="Semialdhyde_dh"/>
    <property type="match status" value="1"/>
</dbReference>
<dbReference type="GO" id="GO:0070401">
    <property type="term" value="F:NADP+ binding"/>
    <property type="evidence" value="ECO:0007669"/>
    <property type="project" value="InterPro"/>
</dbReference>
<evidence type="ECO:0000313" key="8">
    <source>
        <dbReference type="Proteomes" id="UP000326903"/>
    </source>
</evidence>
<proteinExistence type="inferred from homology"/>
<name>A0A5J5IFW0_9BACT</name>
<dbReference type="EC" id="1.2.1.38" evidence="5"/>
<keyword evidence="4 5" id="KW-0560">Oxidoreductase</keyword>
<dbReference type="PANTHER" id="PTHR32338">
    <property type="entry name" value="N-ACETYL-GAMMA-GLUTAMYL-PHOSPHATE REDUCTASE, CHLOROPLASTIC-RELATED-RELATED"/>
    <property type="match status" value="1"/>
</dbReference>
<keyword evidence="8" id="KW-1185">Reference proteome</keyword>
<keyword evidence="1 5" id="KW-0055">Arginine biosynthesis</keyword>
<dbReference type="NCBIfam" id="TIGR01850">
    <property type="entry name" value="argC"/>
    <property type="match status" value="1"/>
</dbReference>
<dbReference type="InterPro" id="IPR058924">
    <property type="entry name" value="AGPR_dimerisation_dom"/>
</dbReference>
<comment type="catalytic activity">
    <reaction evidence="5">
        <text>N-acetyl-L-glutamate 5-semialdehyde + phosphate + NADP(+) = N-acetyl-L-glutamyl 5-phosphate + NADPH + H(+)</text>
        <dbReference type="Rhea" id="RHEA:21588"/>
        <dbReference type="ChEBI" id="CHEBI:15378"/>
        <dbReference type="ChEBI" id="CHEBI:29123"/>
        <dbReference type="ChEBI" id="CHEBI:43474"/>
        <dbReference type="ChEBI" id="CHEBI:57783"/>
        <dbReference type="ChEBI" id="CHEBI:57936"/>
        <dbReference type="ChEBI" id="CHEBI:58349"/>
        <dbReference type="EC" id="1.2.1.38"/>
    </reaction>
</comment>
<dbReference type="RefSeq" id="WP_150414448.1">
    <property type="nucleotide sequence ID" value="NZ_VYQF01000002.1"/>
</dbReference>
<evidence type="ECO:0000259" key="6">
    <source>
        <dbReference type="SMART" id="SM00859"/>
    </source>
</evidence>
<dbReference type="GO" id="GO:0005737">
    <property type="term" value="C:cytoplasm"/>
    <property type="evidence" value="ECO:0007669"/>
    <property type="project" value="UniProtKB-SubCell"/>
</dbReference>
<feature type="domain" description="Semialdehyde dehydrogenase NAD-binding" evidence="6">
    <location>
        <begin position="6"/>
        <end position="130"/>
    </location>
</feature>
<comment type="caution">
    <text evidence="7">The sequence shown here is derived from an EMBL/GenBank/DDBJ whole genome shotgun (WGS) entry which is preliminary data.</text>
</comment>
<dbReference type="CDD" id="cd23934">
    <property type="entry name" value="AGPR_1_C"/>
    <property type="match status" value="1"/>
</dbReference>
<dbReference type="Pfam" id="PF22698">
    <property type="entry name" value="Semialdhyde_dhC_1"/>
    <property type="match status" value="1"/>
</dbReference>
<dbReference type="UniPathway" id="UPA00068">
    <property type="reaction ID" value="UER00108"/>
</dbReference>
<comment type="function">
    <text evidence="5">Catalyzes the NADPH-dependent reduction of N-acetyl-5-glutamyl phosphate to yield N-acetyl-L-glutamate 5-semialdehyde.</text>
</comment>
<evidence type="ECO:0000256" key="1">
    <source>
        <dbReference type="ARBA" id="ARBA00022571"/>
    </source>
</evidence>
<organism evidence="7 8">
    <name type="scientific">Ginsengibacter hankyongi</name>
    <dbReference type="NCBI Taxonomy" id="2607284"/>
    <lineage>
        <taxon>Bacteria</taxon>
        <taxon>Pseudomonadati</taxon>
        <taxon>Bacteroidota</taxon>
        <taxon>Chitinophagia</taxon>
        <taxon>Chitinophagales</taxon>
        <taxon>Chitinophagaceae</taxon>
        <taxon>Ginsengibacter</taxon>
    </lineage>
</organism>
<dbReference type="InterPro" id="IPR000534">
    <property type="entry name" value="Semialdehyde_DH_NAD-bd"/>
</dbReference>
<dbReference type="HAMAP" id="MF_00150">
    <property type="entry name" value="ArgC_type1"/>
    <property type="match status" value="1"/>
</dbReference>
<dbReference type="SUPFAM" id="SSF55347">
    <property type="entry name" value="Glyceraldehyde-3-phosphate dehydrogenase-like, C-terminal domain"/>
    <property type="match status" value="1"/>
</dbReference>